<evidence type="ECO:0000313" key="2">
    <source>
        <dbReference type="EMBL" id="TWD78606.1"/>
    </source>
</evidence>
<dbReference type="Proteomes" id="UP000319722">
    <property type="component" value="Unassembled WGS sequence"/>
</dbReference>
<dbReference type="EMBL" id="VIVL01000007">
    <property type="protein sequence ID" value="TWD78606.1"/>
    <property type="molecule type" value="Genomic_DNA"/>
</dbReference>
<reference evidence="2 3" key="1">
    <citation type="submission" date="2019-06" db="EMBL/GenBank/DDBJ databases">
        <title>Sorghum-associated microbial communities from plants grown in Nebraska, USA.</title>
        <authorList>
            <person name="Schachtman D."/>
        </authorList>
    </citation>
    <scope>NUCLEOTIDE SEQUENCE [LARGE SCALE GENOMIC DNA]</scope>
    <source>
        <strain evidence="2 3">T529</strain>
    </source>
</reference>
<gene>
    <name evidence="2" type="ORF">FB547_107140</name>
</gene>
<dbReference type="RefSeq" id="WP_145745490.1">
    <property type="nucleotide sequence ID" value="NZ_VIVL01000007.1"/>
</dbReference>
<dbReference type="OrthoDB" id="8853360at2"/>
<feature type="chain" id="PRO_5021810219" evidence="1">
    <location>
        <begin position="23"/>
        <end position="140"/>
    </location>
</feature>
<feature type="signal peptide" evidence="1">
    <location>
        <begin position="1"/>
        <end position="22"/>
    </location>
</feature>
<accession>A0A561BIB5</accession>
<proteinExistence type="predicted"/>
<name>A0A561BIB5_9BURK</name>
<organism evidence="2 3">
    <name type="scientific">Variovorax beijingensis</name>
    <dbReference type="NCBI Taxonomy" id="2496117"/>
    <lineage>
        <taxon>Bacteria</taxon>
        <taxon>Pseudomonadati</taxon>
        <taxon>Pseudomonadota</taxon>
        <taxon>Betaproteobacteria</taxon>
        <taxon>Burkholderiales</taxon>
        <taxon>Comamonadaceae</taxon>
        <taxon>Variovorax</taxon>
    </lineage>
</organism>
<evidence type="ECO:0000313" key="3">
    <source>
        <dbReference type="Proteomes" id="UP000319722"/>
    </source>
</evidence>
<protein>
    <submittedName>
        <fullName evidence="2">Uncharacterized protein</fullName>
    </submittedName>
</protein>
<comment type="caution">
    <text evidence="2">The sequence shown here is derived from an EMBL/GenBank/DDBJ whole genome shotgun (WGS) entry which is preliminary data.</text>
</comment>
<dbReference type="AlphaFoldDB" id="A0A561BIB5"/>
<sequence>MHNRWVAVLAFLALAGTGTAIAGAPFTAVFGGTGRACSGGLYVRTQTIEWNSSFSICKPRRYRVLEKDLAADHGRIVFRLSARSRQCRYEVIEAEQISTYGWNVQGYPSLEAYRKRALPGWHHSPRDDRMVLSCPMVRLD</sequence>
<keyword evidence="1" id="KW-0732">Signal</keyword>
<evidence type="ECO:0000256" key="1">
    <source>
        <dbReference type="SAM" id="SignalP"/>
    </source>
</evidence>